<name>A0A0K2VU75_MESPL</name>
<accession>A0A0K2VU75</accession>
<reference evidence="2" key="1">
    <citation type="submission" date="2014-08" db="EMBL/GenBank/DDBJ databases">
        <authorList>
            <person name="Edwards T."/>
        </authorList>
    </citation>
    <scope>NUCLEOTIDE SEQUENCE [LARGE SCALE GENOMIC DNA]</scope>
</reference>
<dbReference type="EMBL" id="CCND01000010">
    <property type="protein sequence ID" value="CDX53639.1"/>
    <property type="molecule type" value="Genomic_DNA"/>
</dbReference>
<organism evidence="1 2">
    <name type="scientific">Mesorhizobium plurifarium</name>
    <dbReference type="NCBI Taxonomy" id="69974"/>
    <lineage>
        <taxon>Bacteria</taxon>
        <taxon>Pseudomonadati</taxon>
        <taxon>Pseudomonadota</taxon>
        <taxon>Alphaproteobacteria</taxon>
        <taxon>Hyphomicrobiales</taxon>
        <taxon>Phyllobacteriaceae</taxon>
        <taxon>Mesorhizobium</taxon>
    </lineage>
</organism>
<proteinExistence type="predicted"/>
<gene>
    <name evidence="1" type="ORF">MPL1032_180080</name>
</gene>
<dbReference type="Proteomes" id="UP000182888">
    <property type="component" value="Unassembled WGS sequence"/>
</dbReference>
<evidence type="ECO:0000313" key="2">
    <source>
        <dbReference type="Proteomes" id="UP000182888"/>
    </source>
</evidence>
<dbReference type="AlphaFoldDB" id="A0A0K2VU75"/>
<sequence>MEGNCEAAFAKGPTTCECAGYDALMRVARLAPSNSKPPNRLRLSGTALRYPCNTCRSDRPTVATGS</sequence>
<evidence type="ECO:0000313" key="1">
    <source>
        <dbReference type="EMBL" id="CDX53639.1"/>
    </source>
</evidence>
<protein>
    <submittedName>
        <fullName evidence="1">Uncharacterized protein</fullName>
    </submittedName>
</protein>